<evidence type="ECO:0000313" key="3">
    <source>
        <dbReference type="Proteomes" id="UP000283269"/>
    </source>
</evidence>
<keyword evidence="3" id="KW-1185">Reference proteome</keyword>
<dbReference type="InParanoid" id="A0A409XJX2"/>
<proteinExistence type="predicted"/>
<organism evidence="2 3">
    <name type="scientific">Psilocybe cyanescens</name>
    <dbReference type="NCBI Taxonomy" id="93625"/>
    <lineage>
        <taxon>Eukaryota</taxon>
        <taxon>Fungi</taxon>
        <taxon>Dikarya</taxon>
        <taxon>Basidiomycota</taxon>
        <taxon>Agaricomycotina</taxon>
        <taxon>Agaricomycetes</taxon>
        <taxon>Agaricomycetidae</taxon>
        <taxon>Agaricales</taxon>
        <taxon>Agaricineae</taxon>
        <taxon>Strophariaceae</taxon>
        <taxon>Psilocybe</taxon>
    </lineage>
</organism>
<dbReference type="Proteomes" id="UP000283269">
    <property type="component" value="Unassembled WGS sequence"/>
</dbReference>
<evidence type="ECO:0000256" key="1">
    <source>
        <dbReference type="SAM" id="MobiDB-lite"/>
    </source>
</evidence>
<sequence length="64" mass="6387">MRGRGGGGHGGRKRQAQGRGGRGDADGVIYGEGGKVGVGEDYECVAVTVGSGMSGAIDMDEECL</sequence>
<protein>
    <submittedName>
        <fullName evidence="2">Uncharacterized protein</fullName>
    </submittedName>
</protein>
<dbReference type="AlphaFoldDB" id="A0A409XJX2"/>
<feature type="region of interest" description="Disordered" evidence="1">
    <location>
        <begin position="1"/>
        <end position="27"/>
    </location>
</feature>
<name>A0A409XJX2_PSICY</name>
<accession>A0A409XJX2</accession>
<evidence type="ECO:0000313" key="2">
    <source>
        <dbReference type="EMBL" id="PPQ91050.1"/>
    </source>
</evidence>
<reference evidence="2 3" key="1">
    <citation type="journal article" date="2018" name="Evol. Lett.">
        <title>Horizontal gene cluster transfer increased hallucinogenic mushroom diversity.</title>
        <authorList>
            <person name="Reynolds H.T."/>
            <person name="Vijayakumar V."/>
            <person name="Gluck-Thaler E."/>
            <person name="Korotkin H.B."/>
            <person name="Matheny P.B."/>
            <person name="Slot J.C."/>
        </authorList>
    </citation>
    <scope>NUCLEOTIDE SEQUENCE [LARGE SCALE GENOMIC DNA]</scope>
    <source>
        <strain evidence="2 3">2631</strain>
    </source>
</reference>
<dbReference type="EMBL" id="NHYD01001490">
    <property type="protein sequence ID" value="PPQ91050.1"/>
    <property type="molecule type" value="Genomic_DNA"/>
</dbReference>
<gene>
    <name evidence="2" type="ORF">CVT25_014037</name>
</gene>
<comment type="caution">
    <text evidence="2">The sequence shown here is derived from an EMBL/GenBank/DDBJ whole genome shotgun (WGS) entry which is preliminary data.</text>
</comment>